<organism evidence="1 2">
    <name type="scientific">Pseudonocardia eucalypti</name>
    <dbReference type="NCBI Taxonomy" id="648755"/>
    <lineage>
        <taxon>Bacteria</taxon>
        <taxon>Bacillati</taxon>
        <taxon>Actinomycetota</taxon>
        <taxon>Actinomycetes</taxon>
        <taxon>Pseudonocardiales</taxon>
        <taxon>Pseudonocardiaceae</taxon>
        <taxon>Pseudonocardia</taxon>
    </lineage>
</organism>
<comment type="caution">
    <text evidence="1">The sequence shown here is derived from an EMBL/GenBank/DDBJ whole genome shotgun (WGS) entry which is preliminary data.</text>
</comment>
<name>A0ABP9PTD5_9PSEU</name>
<dbReference type="Proteomes" id="UP001428817">
    <property type="component" value="Unassembled WGS sequence"/>
</dbReference>
<evidence type="ECO:0000313" key="2">
    <source>
        <dbReference type="Proteomes" id="UP001428817"/>
    </source>
</evidence>
<gene>
    <name evidence="1" type="ORF">GCM10023321_14520</name>
</gene>
<reference evidence="2" key="1">
    <citation type="journal article" date="2019" name="Int. J. Syst. Evol. Microbiol.">
        <title>The Global Catalogue of Microorganisms (GCM) 10K type strain sequencing project: providing services to taxonomists for standard genome sequencing and annotation.</title>
        <authorList>
            <consortium name="The Broad Institute Genomics Platform"/>
            <consortium name="The Broad Institute Genome Sequencing Center for Infectious Disease"/>
            <person name="Wu L."/>
            <person name="Ma J."/>
        </authorList>
    </citation>
    <scope>NUCLEOTIDE SEQUENCE [LARGE SCALE GENOMIC DNA]</scope>
    <source>
        <strain evidence="2">JCM 18303</strain>
    </source>
</reference>
<proteinExistence type="predicted"/>
<sequence>MEGRIALTKPLERFPNLRLDVPDEAVRTTPGLLMNAIEELRVAPAN</sequence>
<protein>
    <submittedName>
        <fullName evidence="1">Uncharacterized protein</fullName>
    </submittedName>
</protein>
<dbReference type="RefSeq" id="WP_221498136.1">
    <property type="nucleotide sequence ID" value="NZ_BAABJP010000005.1"/>
</dbReference>
<dbReference type="EMBL" id="BAABJP010000005">
    <property type="protein sequence ID" value="GAA5149919.1"/>
    <property type="molecule type" value="Genomic_DNA"/>
</dbReference>
<keyword evidence="2" id="KW-1185">Reference proteome</keyword>
<accession>A0ABP9PTD5</accession>
<evidence type="ECO:0000313" key="1">
    <source>
        <dbReference type="EMBL" id="GAA5149919.1"/>
    </source>
</evidence>